<gene>
    <name evidence="2" type="ORF">O3P69_010435</name>
</gene>
<comment type="caution">
    <text evidence="2">The sequence shown here is derived from an EMBL/GenBank/DDBJ whole genome shotgun (WGS) entry which is preliminary data.</text>
</comment>
<dbReference type="AlphaFoldDB" id="A0AAW0TX06"/>
<feature type="region of interest" description="Disordered" evidence="1">
    <location>
        <begin position="1"/>
        <end position="76"/>
    </location>
</feature>
<sequence length="113" mass="12184">MRRVLHKARCQGAYGSGSTPSDGTDGSQVNPGLAALPHASRGSHTAGKVVITGRRQEARGKREVAAEKKKTSQPLPNAYPMRSWLACLRAAVEVRHKVYALRWARGVVGRGEP</sequence>
<accession>A0AAW0TX06</accession>
<name>A0AAW0TX06_SCYPA</name>
<proteinExistence type="predicted"/>
<reference evidence="2 3" key="1">
    <citation type="submission" date="2023-03" db="EMBL/GenBank/DDBJ databases">
        <title>High-quality genome of Scylla paramamosain provides insights in environmental adaptation.</title>
        <authorList>
            <person name="Zhang L."/>
        </authorList>
    </citation>
    <scope>NUCLEOTIDE SEQUENCE [LARGE SCALE GENOMIC DNA]</scope>
    <source>
        <strain evidence="2">LZ_2023a</strain>
        <tissue evidence="2">Muscle</tissue>
    </source>
</reference>
<evidence type="ECO:0000313" key="2">
    <source>
        <dbReference type="EMBL" id="KAK8390722.1"/>
    </source>
</evidence>
<evidence type="ECO:0000313" key="3">
    <source>
        <dbReference type="Proteomes" id="UP001487740"/>
    </source>
</evidence>
<organism evidence="2 3">
    <name type="scientific">Scylla paramamosain</name>
    <name type="common">Mud crab</name>
    <dbReference type="NCBI Taxonomy" id="85552"/>
    <lineage>
        <taxon>Eukaryota</taxon>
        <taxon>Metazoa</taxon>
        <taxon>Ecdysozoa</taxon>
        <taxon>Arthropoda</taxon>
        <taxon>Crustacea</taxon>
        <taxon>Multicrustacea</taxon>
        <taxon>Malacostraca</taxon>
        <taxon>Eumalacostraca</taxon>
        <taxon>Eucarida</taxon>
        <taxon>Decapoda</taxon>
        <taxon>Pleocyemata</taxon>
        <taxon>Brachyura</taxon>
        <taxon>Eubrachyura</taxon>
        <taxon>Portunoidea</taxon>
        <taxon>Portunidae</taxon>
        <taxon>Portuninae</taxon>
        <taxon>Scylla</taxon>
    </lineage>
</organism>
<feature type="compositionally biased region" description="Basic and acidic residues" evidence="1">
    <location>
        <begin position="54"/>
        <end position="70"/>
    </location>
</feature>
<evidence type="ECO:0000256" key="1">
    <source>
        <dbReference type="SAM" id="MobiDB-lite"/>
    </source>
</evidence>
<keyword evidence="3" id="KW-1185">Reference proteome</keyword>
<feature type="compositionally biased region" description="Low complexity" evidence="1">
    <location>
        <begin position="16"/>
        <end position="27"/>
    </location>
</feature>
<protein>
    <submittedName>
        <fullName evidence="2">Uncharacterized protein</fullName>
    </submittedName>
</protein>
<dbReference type="Proteomes" id="UP001487740">
    <property type="component" value="Unassembled WGS sequence"/>
</dbReference>
<dbReference type="EMBL" id="JARAKH010000025">
    <property type="protein sequence ID" value="KAK8390722.1"/>
    <property type="molecule type" value="Genomic_DNA"/>
</dbReference>